<feature type="region of interest" description="Disordered" evidence="4">
    <location>
        <begin position="473"/>
        <end position="495"/>
    </location>
</feature>
<dbReference type="AlphaFoldDB" id="A0A6J6D810"/>
<reference evidence="6" key="1">
    <citation type="submission" date="2020-05" db="EMBL/GenBank/DDBJ databases">
        <authorList>
            <person name="Chiriac C."/>
            <person name="Salcher M."/>
            <person name="Ghai R."/>
            <person name="Kavagutti S V."/>
        </authorList>
    </citation>
    <scope>NUCLEOTIDE SEQUENCE</scope>
</reference>
<dbReference type="CDD" id="cd02856">
    <property type="entry name" value="E_set_GDE_Isoamylase_N"/>
    <property type="match status" value="1"/>
</dbReference>
<name>A0A6J6D810_9ZZZZ</name>
<gene>
    <name evidence="6" type="ORF">UFOPK1650_00109</name>
</gene>
<evidence type="ECO:0000259" key="5">
    <source>
        <dbReference type="SMART" id="SM00642"/>
    </source>
</evidence>
<evidence type="ECO:0000313" key="6">
    <source>
        <dbReference type="EMBL" id="CAB4560111.1"/>
    </source>
</evidence>
<sequence length="708" mass="79337">MRPASSSGAGIRLGSHPVSGGVDFALWAPAADAVDVVLVDAQGQEVSFSLAYREGPIWHGHLAGVKVGQRYGYRVHGPWRPEEGWRFNPKKILIDPYAHLLDGQLHLAPEIYGHRAIDLLGGGDLSIQDDRNSLGFVPLSVVTNTHPRAIHRPTHPWSETVIYEAHVRALTALNPKIPAAERGTYKALGDRSTIEHLQGLGVTALELLPIQHFLSEPSLIARGRENFWGYNPIALSAPHRAFAATDDPIKELQDAVDALHESGIEVILDLVYNHTAEGGMAGPTLSFRGIDNKSFYRSISHDGGAENYEDFTGCGNTVDTRRPFVTRMIIDSLHWWSEVIGVDGFRFDLTTALARGRHEIDTHGPLISAITADPILRERKLIAEPWDMAGYALGEFPHPWREWNDHYRDSVRQFWLGNPAREFSEGVADIAKRLSGSHDIFYFRGPTSSINFITAHDGFTLHDLVTFQEKANQANGEGNRDGSDHNRSWNLGVEGESKDEKVNEVRHRLKKSLLATLVLSSGVPMLTMGDELSRSQAGSNNAYSFDPKLEVRSSENFNGGQFLTWEPTELERDLLDSLRSLIKIRKTFMVERISDFFTGNLDLATRRKDVAWFRRNGMEMDEENWHQGDRRYLAVFIEASTEQGLLLFLNGDLADHEFTLPDDRWGDSYRSLFDSSVADEHFTPLIKRPGERSIVLAHGAQIWLVHKT</sequence>
<feature type="compositionally biased region" description="Basic and acidic residues" evidence="4">
    <location>
        <begin position="478"/>
        <end position="487"/>
    </location>
</feature>
<comment type="similarity">
    <text evidence="1">Belongs to the glycosyl hydrolase 13 family.</text>
</comment>
<dbReference type="InterPro" id="IPR004193">
    <property type="entry name" value="Glyco_hydro_13_N"/>
</dbReference>
<dbReference type="InterPro" id="IPR014756">
    <property type="entry name" value="Ig_E-set"/>
</dbReference>
<feature type="domain" description="Glycosyl hydrolase family 13 catalytic" evidence="5">
    <location>
        <begin position="164"/>
        <end position="585"/>
    </location>
</feature>
<dbReference type="SUPFAM" id="SSF51445">
    <property type="entry name" value="(Trans)glycosidases"/>
    <property type="match status" value="1"/>
</dbReference>
<dbReference type="SUPFAM" id="SSF51011">
    <property type="entry name" value="Glycosyl hydrolase domain"/>
    <property type="match status" value="1"/>
</dbReference>
<dbReference type="CDD" id="cd11326">
    <property type="entry name" value="AmyAc_Glg_debranch"/>
    <property type="match status" value="1"/>
</dbReference>
<dbReference type="SUPFAM" id="SSF81296">
    <property type="entry name" value="E set domains"/>
    <property type="match status" value="1"/>
</dbReference>
<accession>A0A6J6D810</accession>
<keyword evidence="2" id="KW-0378">Hydrolase</keyword>
<dbReference type="InterPro" id="IPR011837">
    <property type="entry name" value="Glycogen_debranch_GlgX"/>
</dbReference>
<dbReference type="GO" id="GO:0004135">
    <property type="term" value="F:amylo-alpha-1,6-glucosidase activity"/>
    <property type="evidence" value="ECO:0007669"/>
    <property type="project" value="InterPro"/>
</dbReference>
<protein>
    <submittedName>
        <fullName evidence="6">Unannotated protein</fullName>
    </submittedName>
</protein>
<dbReference type="PANTHER" id="PTHR43002">
    <property type="entry name" value="GLYCOGEN DEBRANCHING ENZYME"/>
    <property type="match status" value="1"/>
</dbReference>
<evidence type="ECO:0000256" key="4">
    <source>
        <dbReference type="SAM" id="MobiDB-lite"/>
    </source>
</evidence>
<dbReference type="EMBL" id="CAEZTJ010000006">
    <property type="protein sequence ID" value="CAB4560111.1"/>
    <property type="molecule type" value="Genomic_DNA"/>
</dbReference>
<dbReference type="InterPro" id="IPR017853">
    <property type="entry name" value="GH"/>
</dbReference>
<dbReference type="InterPro" id="IPR013780">
    <property type="entry name" value="Glyco_hydro_b"/>
</dbReference>
<keyword evidence="3" id="KW-0326">Glycosidase</keyword>
<dbReference type="InterPro" id="IPR044505">
    <property type="entry name" value="GlgX_Isoamylase_N_E_set"/>
</dbReference>
<evidence type="ECO:0000256" key="3">
    <source>
        <dbReference type="ARBA" id="ARBA00023295"/>
    </source>
</evidence>
<dbReference type="GO" id="GO:0005980">
    <property type="term" value="P:glycogen catabolic process"/>
    <property type="evidence" value="ECO:0007669"/>
    <property type="project" value="InterPro"/>
</dbReference>
<dbReference type="Gene3D" id="2.60.40.1180">
    <property type="entry name" value="Golgi alpha-mannosidase II"/>
    <property type="match status" value="1"/>
</dbReference>
<proteinExistence type="inferred from homology"/>
<dbReference type="SMART" id="SM00642">
    <property type="entry name" value="Aamy"/>
    <property type="match status" value="1"/>
</dbReference>
<dbReference type="Gene3D" id="3.20.20.80">
    <property type="entry name" value="Glycosidases"/>
    <property type="match status" value="1"/>
</dbReference>
<dbReference type="Gene3D" id="2.60.40.10">
    <property type="entry name" value="Immunoglobulins"/>
    <property type="match status" value="1"/>
</dbReference>
<dbReference type="Pfam" id="PF02922">
    <property type="entry name" value="CBM_48"/>
    <property type="match status" value="1"/>
</dbReference>
<evidence type="ECO:0000256" key="1">
    <source>
        <dbReference type="ARBA" id="ARBA00008061"/>
    </source>
</evidence>
<dbReference type="InterPro" id="IPR013783">
    <property type="entry name" value="Ig-like_fold"/>
</dbReference>
<dbReference type="InterPro" id="IPR006047">
    <property type="entry name" value="GH13_cat_dom"/>
</dbReference>
<dbReference type="NCBIfam" id="TIGR02100">
    <property type="entry name" value="glgX_debranch"/>
    <property type="match status" value="1"/>
</dbReference>
<organism evidence="6">
    <name type="scientific">freshwater metagenome</name>
    <dbReference type="NCBI Taxonomy" id="449393"/>
    <lineage>
        <taxon>unclassified sequences</taxon>
        <taxon>metagenomes</taxon>
        <taxon>ecological metagenomes</taxon>
    </lineage>
</organism>
<evidence type="ECO:0000256" key="2">
    <source>
        <dbReference type="ARBA" id="ARBA00022801"/>
    </source>
</evidence>